<gene>
    <name evidence="8" type="ORF">DCAF_LOCUS27671</name>
</gene>
<dbReference type="Proteomes" id="UP001314170">
    <property type="component" value="Unassembled WGS sequence"/>
</dbReference>
<evidence type="ECO:0000256" key="3">
    <source>
        <dbReference type="ARBA" id="ARBA00022723"/>
    </source>
</evidence>
<dbReference type="AlphaFoldDB" id="A0AAV1SUP9"/>
<keyword evidence="9" id="KW-1185">Reference proteome</keyword>
<evidence type="ECO:0000313" key="9">
    <source>
        <dbReference type="Proteomes" id="UP001314170"/>
    </source>
</evidence>
<reference evidence="8 9" key="1">
    <citation type="submission" date="2024-01" db="EMBL/GenBank/DDBJ databases">
        <authorList>
            <person name="Waweru B."/>
        </authorList>
    </citation>
    <scope>NUCLEOTIDE SEQUENCE [LARGE SCALE GENOMIC DNA]</scope>
</reference>
<evidence type="ECO:0000313" key="8">
    <source>
        <dbReference type="EMBL" id="CAK7357384.1"/>
    </source>
</evidence>
<feature type="domain" description="Fe2OG dioxygenase" evidence="7">
    <location>
        <begin position="213"/>
        <end position="316"/>
    </location>
</feature>
<dbReference type="Pfam" id="PF14226">
    <property type="entry name" value="DIOX_N"/>
    <property type="match status" value="1"/>
</dbReference>
<protein>
    <recommendedName>
        <fullName evidence="7">Fe2OG dioxygenase domain-containing protein</fullName>
    </recommendedName>
</protein>
<comment type="similarity">
    <text evidence="2 6">Belongs to the iron/ascorbate-dependent oxidoreductase family.</text>
</comment>
<name>A0AAV1SUP9_9ROSI</name>
<organism evidence="8 9">
    <name type="scientific">Dovyalis caffra</name>
    <dbReference type="NCBI Taxonomy" id="77055"/>
    <lineage>
        <taxon>Eukaryota</taxon>
        <taxon>Viridiplantae</taxon>
        <taxon>Streptophyta</taxon>
        <taxon>Embryophyta</taxon>
        <taxon>Tracheophyta</taxon>
        <taxon>Spermatophyta</taxon>
        <taxon>Magnoliopsida</taxon>
        <taxon>eudicotyledons</taxon>
        <taxon>Gunneridae</taxon>
        <taxon>Pentapetalae</taxon>
        <taxon>rosids</taxon>
        <taxon>fabids</taxon>
        <taxon>Malpighiales</taxon>
        <taxon>Salicaceae</taxon>
        <taxon>Flacourtieae</taxon>
        <taxon>Dovyalis</taxon>
    </lineage>
</organism>
<proteinExistence type="inferred from homology"/>
<dbReference type="InterPro" id="IPR005123">
    <property type="entry name" value="Oxoglu/Fe-dep_dioxygenase_dom"/>
</dbReference>
<dbReference type="GO" id="GO:0046872">
    <property type="term" value="F:metal ion binding"/>
    <property type="evidence" value="ECO:0007669"/>
    <property type="project" value="UniProtKB-KW"/>
</dbReference>
<dbReference type="FunFam" id="2.60.120.330:FF:000005">
    <property type="entry name" value="1-aminocyclopropane-1-carboxylate oxidase homolog 1"/>
    <property type="match status" value="1"/>
</dbReference>
<evidence type="ECO:0000256" key="4">
    <source>
        <dbReference type="ARBA" id="ARBA00023002"/>
    </source>
</evidence>
<evidence type="ECO:0000256" key="5">
    <source>
        <dbReference type="ARBA" id="ARBA00023004"/>
    </source>
</evidence>
<comment type="cofactor">
    <cofactor evidence="1">
        <name>Fe cation</name>
        <dbReference type="ChEBI" id="CHEBI:24875"/>
    </cofactor>
</comment>
<sequence length="368" mass="41393">MVTTSSAEIDQESNYDKTSELKAFDDTKAGVKGLLDDVITKIPKIFIHDQRSDVSSDSDQSAVPVIDLEGIDEDRSQHAKVVERVRDACVNWGFFQVVNHGIPVSVLEETIGGVAKFHEQRTELKREWYSRDYTKTVCYNSNFDLYQAPAANWRDTLRCDMAPRQPNPQDFPHVCRDIMIDYSKKVMILARTLFELLSEALGLEPNHLKDINCAEGLFILGHYYPACPEPELTFGTSTHSDSSFLTVLLQDQIGGLQVLHENHWVDVAPIPGALVINLGDMLQLISNGNFISVQHRVLAKTVGPRISVACFFRQNLPAEMASRLYGPIKELLSEESPPIYREITVKDLVTHYYAKGLDGISALEHFKL</sequence>
<dbReference type="PANTHER" id="PTHR10209:SF123">
    <property type="entry name" value="FE2OG DIOXYGENASE DOMAIN-CONTAINING PROTEIN"/>
    <property type="match status" value="1"/>
</dbReference>
<dbReference type="EMBL" id="CAWUPB010001199">
    <property type="protein sequence ID" value="CAK7357384.1"/>
    <property type="molecule type" value="Genomic_DNA"/>
</dbReference>
<keyword evidence="5 6" id="KW-0408">Iron</keyword>
<dbReference type="InterPro" id="IPR026992">
    <property type="entry name" value="DIOX_N"/>
</dbReference>
<evidence type="ECO:0000256" key="1">
    <source>
        <dbReference type="ARBA" id="ARBA00001962"/>
    </source>
</evidence>
<evidence type="ECO:0000256" key="6">
    <source>
        <dbReference type="RuleBase" id="RU003682"/>
    </source>
</evidence>
<evidence type="ECO:0000256" key="2">
    <source>
        <dbReference type="ARBA" id="ARBA00008056"/>
    </source>
</evidence>
<accession>A0AAV1SUP9</accession>
<evidence type="ECO:0000259" key="7">
    <source>
        <dbReference type="PROSITE" id="PS51471"/>
    </source>
</evidence>
<dbReference type="PROSITE" id="PS51471">
    <property type="entry name" value="FE2OG_OXY"/>
    <property type="match status" value="1"/>
</dbReference>
<keyword evidence="4 6" id="KW-0560">Oxidoreductase</keyword>
<keyword evidence="3 6" id="KW-0479">Metal-binding</keyword>
<dbReference type="SUPFAM" id="SSF51197">
    <property type="entry name" value="Clavaminate synthase-like"/>
    <property type="match status" value="1"/>
</dbReference>
<dbReference type="InterPro" id="IPR044861">
    <property type="entry name" value="IPNS-like_FE2OG_OXY"/>
</dbReference>
<dbReference type="Pfam" id="PF03171">
    <property type="entry name" value="2OG-FeII_Oxy"/>
    <property type="match status" value="1"/>
</dbReference>
<dbReference type="InterPro" id="IPR027443">
    <property type="entry name" value="IPNS-like_sf"/>
</dbReference>
<comment type="caution">
    <text evidence="8">The sequence shown here is derived from an EMBL/GenBank/DDBJ whole genome shotgun (WGS) entry which is preliminary data.</text>
</comment>
<dbReference type="Gene3D" id="2.60.120.330">
    <property type="entry name" value="B-lactam Antibiotic, Isopenicillin N Synthase, Chain"/>
    <property type="match status" value="1"/>
</dbReference>
<dbReference type="PANTHER" id="PTHR10209">
    <property type="entry name" value="OXIDOREDUCTASE, 2OG-FE II OXYGENASE FAMILY PROTEIN"/>
    <property type="match status" value="1"/>
</dbReference>
<dbReference type="GO" id="GO:0051213">
    <property type="term" value="F:dioxygenase activity"/>
    <property type="evidence" value="ECO:0007669"/>
    <property type="project" value="UniProtKB-ARBA"/>
</dbReference>